<feature type="transmembrane region" description="Helical" evidence="1">
    <location>
        <begin position="9"/>
        <end position="30"/>
    </location>
</feature>
<evidence type="ECO:0000256" key="1">
    <source>
        <dbReference type="SAM" id="Phobius"/>
    </source>
</evidence>
<organism evidence="2 3">
    <name type="scientific">Exiguobacterium alkaliphilum</name>
    <dbReference type="NCBI Taxonomy" id="1428684"/>
    <lineage>
        <taxon>Bacteria</taxon>
        <taxon>Bacillati</taxon>
        <taxon>Bacillota</taxon>
        <taxon>Bacilli</taxon>
        <taxon>Bacillales</taxon>
        <taxon>Bacillales Family XII. Incertae Sedis</taxon>
        <taxon>Exiguobacterium</taxon>
    </lineage>
</organism>
<gene>
    <name evidence="2" type="ORF">NQG31_14380</name>
</gene>
<protein>
    <submittedName>
        <fullName evidence="2">YndM family protein</fullName>
    </submittedName>
</protein>
<name>A0ABT2L1G3_9BACL</name>
<keyword evidence="1" id="KW-1133">Transmembrane helix</keyword>
<dbReference type="InterPro" id="IPR019649">
    <property type="entry name" value="DUF2512"/>
</dbReference>
<dbReference type="Proteomes" id="UP001206821">
    <property type="component" value="Unassembled WGS sequence"/>
</dbReference>
<dbReference type="EMBL" id="JANIEK010000098">
    <property type="protein sequence ID" value="MCT4796733.1"/>
    <property type="molecule type" value="Genomic_DNA"/>
</dbReference>
<feature type="transmembrane region" description="Helical" evidence="1">
    <location>
        <begin position="36"/>
        <end position="55"/>
    </location>
</feature>
<proteinExistence type="predicted"/>
<evidence type="ECO:0000313" key="3">
    <source>
        <dbReference type="Proteomes" id="UP001206821"/>
    </source>
</evidence>
<keyword evidence="1" id="KW-0472">Membrane</keyword>
<sequence length="87" mass="9484">MQVNHGKALGIKMPTLIVVFILVLTLGFTIPWYHAAWIAIAVGTIAYFLGDMLILRKFGNIPATVADFGLVFLQNFIARKPTPLGVG</sequence>
<evidence type="ECO:0000313" key="2">
    <source>
        <dbReference type="EMBL" id="MCT4796733.1"/>
    </source>
</evidence>
<keyword evidence="3" id="KW-1185">Reference proteome</keyword>
<reference evidence="2 3" key="1">
    <citation type="submission" date="2022-07" db="EMBL/GenBank/DDBJ databases">
        <title>Genomic and pangenome structural analysis of the polyextremophile Exiguobacterium.</title>
        <authorList>
            <person name="Shen L."/>
        </authorList>
    </citation>
    <scope>NUCLEOTIDE SEQUENCE [LARGE SCALE GENOMIC DNA]</scope>
    <source>
        <strain evidence="2 3">12_1</strain>
    </source>
</reference>
<comment type="caution">
    <text evidence="2">The sequence shown here is derived from an EMBL/GenBank/DDBJ whole genome shotgun (WGS) entry which is preliminary data.</text>
</comment>
<dbReference type="RefSeq" id="WP_051690383.1">
    <property type="nucleotide sequence ID" value="NZ_JANIEK010000098.1"/>
</dbReference>
<accession>A0ABT2L1G3</accession>
<keyword evidence="1" id="KW-0812">Transmembrane</keyword>
<dbReference type="Pfam" id="PF10710">
    <property type="entry name" value="DUF2512"/>
    <property type="match status" value="1"/>
</dbReference>